<evidence type="ECO:0000256" key="3">
    <source>
        <dbReference type="PIRSR" id="PIRSR003170-2"/>
    </source>
</evidence>
<gene>
    <name evidence="5" type="ORF">SAMN05444272_3726</name>
</gene>
<comment type="catalytic activity">
    <reaction evidence="1">
        <text>4-amino-5-aminomethyl-2-methylpyrimidine + H2O = 4-amino-5-hydroxymethyl-2-methylpyrimidine + NH4(+)</text>
        <dbReference type="Rhea" id="RHEA:31799"/>
        <dbReference type="ChEBI" id="CHEBI:15377"/>
        <dbReference type="ChEBI" id="CHEBI:16892"/>
        <dbReference type="ChEBI" id="CHEBI:28938"/>
        <dbReference type="ChEBI" id="CHEBI:63416"/>
        <dbReference type="EC" id="3.5.99.2"/>
    </reaction>
</comment>
<dbReference type="EMBL" id="FRBW01000004">
    <property type="protein sequence ID" value="SHM99094.1"/>
    <property type="molecule type" value="Genomic_DNA"/>
</dbReference>
<dbReference type="AlphaFoldDB" id="A0A1M7N690"/>
<dbReference type="Gene3D" id="1.20.910.10">
    <property type="entry name" value="Heme oxygenase-like"/>
    <property type="match status" value="1"/>
</dbReference>
<dbReference type="STRING" id="735517.SAMN05444272_3726"/>
<dbReference type="InterPro" id="IPR004305">
    <property type="entry name" value="Thiaminase-2/PQQC"/>
</dbReference>
<evidence type="ECO:0000313" key="6">
    <source>
        <dbReference type="Proteomes" id="UP000186002"/>
    </source>
</evidence>
<dbReference type="GO" id="GO:0050334">
    <property type="term" value="F:thiaminase activity"/>
    <property type="evidence" value="ECO:0007669"/>
    <property type="project" value="UniProtKB-UniRule"/>
</dbReference>
<dbReference type="UniPathway" id="UPA00060"/>
<dbReference type="GO" id="GO:0005829">
    <property type="term" value="C:cytosol"/>
    <property type="evidence" value="ECO:0007669"/>
    <property type="project" value="TreeGrafter"/>
</dbReference>
<protein>
    <recommendedName>
        <fullName evidence="1">Aminopyrimidine aminohydrolase</fullName>
        <ecNumber evidence="1">3.5.99.2</ecNumber>
    </recommendedName>
</protein>
<comment type="catalytic activity">
    <reaction evidence="1">
        <text>thiamine + H2O = 5-(2-hydroxyethyl)-4-methylthiazole + 4-amino-5-hydroxymethyl-2-methylpyrimidine + H(+)</text>
        <dbReference type="Rhea" id="RHEA:17509"/>
        <dbReference type="ChEBI" id="CHEBI:15377"/>
        <dbReference type="ChEBI" id="CHEBI:15378"/>
        <dbReference type="ChEBI" id="CHEBI:16892"/>
        <dbReference type="ChEBI" id="CHEBI:17957"/>
        <dbReference type="ChEBI" id="CHEBI:18385"/>
        <dbReference type="EC" id="3.5.99.2"/>
    </reaction>
</comment>
<feature type="binding site" evidence="3">
    <location>
        <position position="62"/>
    </location>
    <ligand>
        <name>substrate</name>
    </ligand>
</feature>
<feature type="binding site" evidence="3">
    <location>
        <position position="153"/>
    </location>
    <ligand>
        <name>substrate</name>
    </ligand>
</feature>
<name>A0A1M7N690_9HYPH</name>
<keyword evidence="6" id="KW-1185">Reference proteome</keyword>
<sequence>MTSTVLPSFEEFAARSGSSRFSDWLRHCGGKDWENGCNHPFTRAIGDGTMPSDAYIRYLIEDYTFITDLASVLGYLVAQAPTMASKSKLSGFLSALTSEENSYFLRSFEALGVSPEVYLKAAQGPVTRAFADLLLTSARSSYAEGLACLLCAEWMYLTWAQREAKKPRPEAFYLAEWIDLHAISAFEAFVGWIREEMDRVGAALSQDEQKQLENLFKRMCHLEVAFFDAAWTGGSA</sequence>
<dbReference type="PANTHER" id="PTHR43198">
    <property type="entry name" value="BIFUNCTIONAL TH2 PROTEIN"/>
    <property type="match status" value="1"/>
</dbReference>
<evidence type="ECO:0000259" key="4">
    <source>
        <dbReference type="Pfam" id="PF03070"/>
    </source>
</evidence>
<dbReference type="InterPro" id="IPR050967">
    <property type="entry name" value="Thiamine_Salvage_TenA"/>
</dbReference>
<organism evidence="5 6">
    <name type="scientific">Roseibium suaedae</name>
    <dbReference type="NCBI Taxonomy" id="735517"/>
    <lineage>
        <taxon>Bacteria</taxon>
        <taxon>Pseudomonadati</taxon>
        <taxon>Pseudomonadota</taxon>
        <taxon>Alphaproteobacteria</taxon>
        <taxon>Hyphomicrobiales</taxon>
        <taxon>Stappiaceae</taxon>
        <taxon>Roseibium</taxon>
    </lineage>
</organism>
<dbReference type="CDD" id="cd19358">
    <property type="entry name" value="TenA_E_Spr0628-like"/>
    <property type="match status" value="1"/>
</dbReference>
<dbReference type="PANTHER" id="PTHR43198:SF2">
    <property type="entry name" value="SI:CH1073-67J19.1-RELATED"/>
    <property type="match status" value="1"/>
</dbReference>
<dbReference type="SUPFAM" id="SSF48613">
    <property type="entry name" value="Heme oxygenase-like"/>
    <property type="match status" value="1"/>
</dbReference>
<evidence type="ECO:0000256" key="2">
    <source>
        <dbReference type="PIRSR" id="PIRSR003170-1"/>
    </source>
</evidence>
<evidence type="ECO:0000313" key="5">
    <source>
        <dbReference type="EMBL" id="SHM99094.1"/>
    </source>
</evidence>
<dbReference type="Pfam" id="PF03070">
    <property type="entry name" value="TENA_THI-4"/>
    <property type="match status" value="1"/>
</dbReference>
<dbReference type="GO" id="GO:0009229">
    <property type="term" value="P:thiamine diphosphate biosynthetic process"/>
    <property type="evidence" value="ECO:0007669"/>
    <property type="project" value="UniProtKB-UniPathway"/>
</dbReference>
<comment type="pathway">
    <text evidence="1">Cofactor biosynthesis; thiamine diphosphate biosynthesis.</text>
</comment>
<feature type="active site" description="Proton donor" evidence="2">
    <location>
        <position position="223"/>
    </location>
</feature>
<dbReference type="EC" id="3.5.99.2" evidence="1"/>
<dbReference type="RefSeq" id="WP_073014800.1">
    <property type="nucleotide sequence ID" value="NZ_FRBW01000004.1"/>
</dbReference>
<dbReference type="OrthoDB" id="3711545at2"/>
<comment type="function">
    <text evidence="1">Catalyzes an amino-pyrimidine hydrolysis reaction at the C5' of the pyrimidine moiety of thiamine compounds, a reaction that is part of a thiamine salvage pathway. Thus, catalyzes the conversion of 4-amino-5-aminomethyl-2-methylpyrimidine to 4-amino-5-hydroxymethyl-2-methylpyrimidine (HMP).</text>
</comment>
<comment type="similarity">
    <text evidence="1">Belongs to the TenA family.</text>
</comment>
<accession>A0A1M7N690</accession>
<feature type="domain" description="Thiaminase-2/PQQC" evidence="4">
    <location>
        <begin position="33"/>
        <end position="232"/>
    </location>
</feature>
<dbReference type="InterPro" id="IPR026285">
    <property type="entry name" value="TenA_E"/>
</dbReference>
<evidence type="ECO:0000256" key="1">
    <source>
        <dbReference type="PIRNR" id="PIRNR003170"/>
    </source>
</evidence>
<reference evidence="5 6" key="1">
    <citation type="submission" date="2016-11" db="EMBL/GenBank/DDBJ databases">
        <authorList>
            <person name="Jaros S."/>
            <person name="Januszkiewicz K."/>
            <person name="Wedrychowicz H."/>
        </authorList>
    </citation>
    <scope>NUCLEOTIDE SEQUENCE [LARGE SCALE GENOMIC DNA]</scope>
    <source>
        <strain evidence="5 6">DSM 22153</strain>
    </source>
</reference>
<dbReference type="GO" id="GO:0009228">
    <property type="term" value="P:thiamine biosynthetic process"/>
    <property type="evidence" value="ECO:0007669"/>
    <property type="project" value="UniProtKB-KW"/>
</dbReference>
<dbReference type="InterPro" id="IPR016084">
    <property type="entry name" value="Haem_Oase-like_multi-hlx"/>
</dbReference>
<keyword evidence="1" id="KW-0784">Thiamine biosynthesis</keyword>
<dbReference type="Proteomes" id="UP000186002">
    <property type="component" value="Unassembled WGS sequence"/>
</dbReference>
<feature type="binding site" evidence="3">
    <location>
        <position position="100"/>
    </location>
    <ligand>
        <name>substrate</name>
    </ligand>
</feature>
<dbReference type="PIRSF" id="PIRSF003170">
    <property type="entry name" value="Pet18p"/>
    <property type="match status" value="1"/>
</dbReference>
<keyword evidence="1" id="KW-0378">Hydrolase</keyword>
<proteinExistence type="inferred from homology"/>